<evidence type="ECO:0000313" key="3">
    <source>
        <dbReference type="EMBL" id="TWU07895.1"/>
    </source>
</evidence>
<name>A0A5C6B6H7_9BACT</name>
<reference evidence="3 4" key="1">
    <citation type="submission" date="2019-02" db="EMBL/GenBank/DDBJ databases">
        <title>Deep-cultivation of Planctomycetes and their phenomic and genomic characterization uncovers novel biology.</title>
        <authorList>
            <person name="Wiegand S."/>
            <person name="Jogler M."/>
            <person name="Boedeker C."/>
            <person name="Pinto D."/>
            <person name="Vollmers J."/>
            <person name="Rivas-Marin E."/>
            <person name="Kohn T."/>
            <person name="Peeters S.H."/>
            <person name="Heuer A."/>
            <person name="Rast P."/>
            <person name="Oberbeckmann S."/>
            <person name="Bunk B."/>
            <person name="Jeske O."/>
            <person name="Meyerdierks A."/>
            <person name="Storesund J.E."/>
            <person name="Kallscheuer N."/>
            <person name="Luecker S."/>
            <person name="Lage O.M."/>
            <person name="Pohl T."/>
            <person name="Merkel B.J."/>
            <person name="Hornburger P."/>
            <person name="Mueller R.-W."/>
            <person name="Bruemmer F."/>
            <person name="Labrenz M."/>
            <person name="Spormann A.M."/>
            <person name="Op Den Camp H."/>
            <person name="Overmann J."/>
            <person name="Amann R."/>
            <person name="Jetten M.S.M."/>
            <person name="Mascher T."/>
            <person name="Medema M.H."/>
            <person name="Devos D.P."/>
            <person name="Kaster A.-K."/>
            <person name="Ovreas L."/>
            <person name="Rohde M."/>
            <person name="Galperin M.Y."/>
            <person name="Jogler C."/>
        </authorList>
    </citation>
    <scope>NUCLEOTIDE SEQUENCE [LARGE SCALE GENOMIC DNA]</scope>
    <source>
        <strain evidence="3 4">Pla52n</strain>
    </source>
</reference>
<accession>A0A5C6B6H7</accession>
<feature type="transmembrane region" description="Helical" evidence="2">
    <location>
        <begin position="81"/>
        <end position="101"/>
    </location>
</feature>
<gene>
    <name evidence="3" type="ORF">Pla52n_04710</name>
</gene>
<keyword evidence="4" id="KW-1185">Reference proteome</keyword>
<keyword evidence="2" id="KW-1133">Transmembrane helix</keyword>
<comment type="caution">
    <text evidence="3">The sequence shown here is derived from an EMBL/GenBank/DDBJ whole genome shotgun (WGS) entry which is preliminary data.</text>
</comment>
<evidence type="ECO:0000256" key="1">
    <source>
        <dbReference type="SAM" id="MobiDB-lite"/>
    </source>
</evidence>
<evidence type="ECO:0000256" key="2">
    <source>
        <dbReference type="SAM" id="Phobius"/>
    </source>
</evidence>
<feature type="compositionally biased region" description="Basic and acidic residues" evidence="1">
    <location>
        <begin position="118"/>
        <end position="127"/>
    </location>
</feature>
<sequence>MLDLLIHTRGALLAAGLALVGLLYILLSVRDTFGDLKLIFEPLLLRKTRRFSLGDLLVFISMAACYFALLRWMGDGFTNSILALGVIFCLCSAIALFRLAYQDISAKAIRRQHPERYSRGDEAKELPSVKIHRTPRQR</sequence>
<keyword evidence="2" id="KW-0472">Membrane</keyword>
<organism evidence="3 4">
    <name type="scientific">Stieleria varia</name>
    <dbReference type="NCBI Taxonomy" id="2528005"/>
    <lineage>
        <taxon>Bacteria</taxon>
        <taxon>Pseudomonadati</taxon>
        <taxon>Planctomycetota</taxon>
        <taxon>Planctomycetia</taxon>
        <taxon>Pirellulales</taxon>
        <taxon>Pirellulaceae</taxon>
        <taxon>Stieleria</taxon>
    </lineage>
</organism>
<dbReference type="AlphaFoldDB" id="A0A5C6B6H7"/>
<evidence type="ECO:0000313" key="4">
    <source>
        <dbReference type="Proteomes" id="UP000320176"/>
    </source>
</evidence>
<protein>
    <submittedName>
        <fullName evidence="3">Uncharacterized protein</fullName>
    </submittedName>
</protein>
<feature type="region of interest" description="Disordered" evidence="1">
    <location>
        <begin position="118"/>
        <end position="138"/>
    </location>
</feature>
<proteinExistence type="predicted"/>
<dbReference type="EMBL" id="SJPN01000001">
    <property type="protein sequence ID" value="TWU07895.1"/>
    <property type="molecule type" value="Genomic_DNA"/>
</dbReference>
<feature type="transmembrane region" description="Helical" evidence="2">
    <location>
        <begin position="50"/>
        <end position="69"/>
    </location>
</feature>
<keyword evidence="2" id="KW-0812">Transmembrane</keyword>
<dbReference type="Proteomes" id="UP000320176">
    <property type="component" value="Unassembled WGS sequence"/>
</dbReference>
<feature type="transmembrane region" description="Helical" evidence="2">
    <location>
        <begin position="6"/>
        <end position="29"/>
    </location>
</feature>